<dbReference type="AlphaFoldDB" id="A0A1S4BS21"/>
<protein>
    <submittedName>
        <fullName evidence="2">Uncharacterized protein</fullName>
    </submittedName>
</protein>
<feature type="compositionally biased region" description="Polar residues" evidence="1">
    <location>
        <begin position="96"/>
        <end position="106"/>
    </location>
</feature>
<feature type="region of interest" description="Disordered" evidence="1">
    <location>
        <begin position="130"/>
        <end position="162"/>
    </location>
</feature>
<dbReference type="RefSeq" id="XP_016491690.1">
    <property type="nucleotide sequence ID" value="XM_016636204.1"/>
</dbReference>
<proteinExistence type="predicted"/>
<organism evidence="2">
    <name type="scientific">Nicotiana tabacum</name>
    <name type="common">Common tobacco</name>
    <dbReference type="NCBI Taxonomy" id="4097"/>
    <lineage>
        <taxon>Eukaryota</taxon>
        <taxon>Viridiplantae</taxon>
        <taxon>Streptophyta</taxon>
        <taxon>Embryophyta</taxon>
        <taxon>Tracheophyta</taxon>
        <taxon>Spermatophyta</taxon>
        <taxon>Magnoliopsida</taxon>
        <taxon>eudicotyledons</taxon>
        <taxon>Gunneridae</taxon>
        <taxon>Pentapetalae</taxon>
        <taxon>asterids</taxon>
        <taxon>lamiids</taxon>
        <taxon>Solanales</taxon>
        <taxon>Solanaceae</taxon>
        <taxon>Nicotianoideae</taxon>
        <taxon>Nicotianeae</taxon>
        <taxon>Nicotiana</taxon>
    </lineage>
</organism>
<evidence type="ECO:0000256" key="1">
    <source>
        <dbReference type="SAM" id="MobiDB-lite"/>
    </source>
</evidence>
<dbReference type="PaxDb" id="4097-A0A1S4BS21"/>
<accession>A0A1S4BS21</accession>
<evidence type="ECO:0000313" key="2">
    <source>
        <dbReference type="RefSeq" id="XP_016491690.1"/>
    </source>
</evidence>
<sequence>MANPGFRQRSRSTYCAVCGEGSAAALHFCAVHGRVIQRGGKIRLQPKISKNLPHFPLISSLFFPSHQSLFSLPPSCRRHPIVTAENRPPRWPTSNPPQNFTTSSAQPPLHESKPQNPITLLNLRRSKLKRHLSHRPPPTNSENFTPPDSSSPPLSIYPTQNPKKPIHRRHLPLLLPVRHPSAATASRFSFQTGLGQGCVTFQTGLEQGCVIDLVETGLRFIGIFGFKNINNRSLPEVVPLPIIISGMLEYVVIL</sequence>
<dbReference type="KEGG" id="nta:107811302"/>
<reference evidence="2" key="1">
    <citation type="submission" date="2025-08" db="UniProtKB">
        <authorList>
            <consortium name="RefSeq"/>
        </authorList>
    </citation>
    <scope>IDENTIFICATION</scope>
</reference>
<gene>
    <name evidence="2" type="primary">LOC107811302</name>
</gene>
<name>A0A1S4BS21_TOBAC</name>
<feature type="region of interest" description="Disordered" evidence="1">
    <location>
        <begin position="81"/>
        <end position="116"/>
    </location>
</feature>
<feature type="compositionally biased region" description="Polar residues" evidence="1">
    <location>
        <begin position="140"/>
        <end position="162"/>
    </location>
</feature>